<dbReference type="Gene3D" id="2.120.10.30">
    <property type="entry name" value="TolB, C-terminal domain"/>
    <property type="match status" value="1"/>
</dbReference>
<dbReference type="AlphaFoldDB" id="A0AAN5AMR5"/>
<sequence length="1104" mass="127385">MLQRLLLLGILFLFCLTPFFRVSAQALRDEFGQNRIQYQVKDWKYYSTDNFDIYYYEGGQQFAKLGIEYLEEEFDRMTDLIGYSPYSKVKIFLYNSEEELGQSNVGLSGNYYSIGGQTNFTKSHVELAYPGTMSLYRETLLFHVAKLLVEDMMFGGSLADMFQSTYLLNLPTWFVTGASAYIAEGWSVEMDDFVRELIISEDFRRVNSYSGEEAQLLGQSIWNFIVQRYGRANLSNILNLTRIIHNEERSIVSTLGISYPEFISEWQRFYKDMSANIGNSYQMPQDQFLLFDKNKKGRAYGKMRISPDGTRIAYAVDNSGKFSVEVEEIASGKVKTIIKAGYKEVNHRPGEYLPLISWKDDNTLGIIYRKKEQSYLQMYEFSSKSFLERPLGRVNNITSFDIKRDSNVGIIAADRKGRNGLFLVSLKRFTTRLLTKDIFDDIEPRFIPNTNTVVFASNRISDTLGVKDNKLKDLPETYNIFLYNLDTTRTVLTRVTNNIGYNIKPVPVDEQYFYYLSNQQGIYNLYRYDLENRLYQQVSNYAVSIRDYDIGPDNAMVYTARKSDKDFIYYEPNAPLNRSIFTLATGRRQLLNAKAVKDRMEKRKKQALQDSLERVENELRKFNETLRSPGSLFLDSIANTIGKDFDQPPLKDLDPEGLATESLISDDPNLVNTDNYQFSSTKTPANKKRESFLTRYRLMRRDSQVMGPDDYETYFRMNNLVTSFVIDPLMGFGIQMEAEMTDLLEDHRFYGGFVMATDFRSGTFFGEYEYLKGFLDYRIRYDRRVLNMTTQQFEEQQYKMNKLEASVSLPVSISSRVSLTPMLTHTVWVDKNIDNLVNPPINPVGNPEGLYSGIKGQYVFDNTTSQGLNLRTGFRANAGIEYQFATMGDLESFGKLSMDIRHYLPIHKEIVVATRLYYGRFFGDGAKQFLLGGVNNWLFNQTENDGQSAEPGDPLYFENDFNNSDILFAEYVTDLRGFNYNTFSGTNALLGNIELRVPLIRYLSREPISSNFLRNLQFVGFFDIGSAWTGPSAFARENNINTDVIEGGPFVARINNFKNPWLYSYGVGMRAPLLGFFTRLDLAWATEDYERKRPRLSISIGYDF</sequence>
<dbReference type="PANTHER" id="PTHR36842">
    <property type="entry name" value="PROTEIN TOLB HOMOLOG"/>
    <property type="match status" value="1"/>
</dbReference>
<dbReference type="PANTHER" id="PTHR36842:SF1">
    <property type="entry name" value="PROTEIN TOLB"/>
    <property type="match status" value="1"/>
</dbReference>
<name>A0AAN5AMR5_9BACT</name>
<evidence type="ECO:0008006" key="4">
    <source>
        <dbReference type="Google" id="ProtNLM"/>
    </source>
</evidence>
<accession>A0AAN5AMR5</accession>
<dbReference type="RefSeq" id="WP_053406684.1">
    <property type="nucleotide sequence ID" value="NZ_BQKE01000001.1"/>
</dbReference>
<protein>
    <recommendedName>
        <fullName evidence="4">Translocation protein TolB</fullName>
    </recommendedName>
</protein>
<proteinExistence type="predicted"/>
<keyword evidence="3" id="KW-1185">Reference proteome</keyword>
<gene>
    <name evidence="2" type="ORF">PEDI_26800</name>
</gene>
<evidence type="ECO:0000256" key="1">
    <source>
        <dbReference type="SAM" id="Coils"/>
    </source>
</evidence>
<dbReference type="InterPro" id="IPR011042">
    <property type="entry name" value="6-blade_b-propeller_TolB-like"/>
</dbReference>
<dbReference type="SUPFAM" id="SSF82171">
    <property type="entry name" value="DPP6 N-terminal domain-like"/>
    <property type="match status" value="1"/>
</dbReference>
<comment type="caution">
    <text evidence="2">The sequence shown here is derived from an EMBL/GenBank/DDBJ whole genome shotgun (WGS) entry which is preliminary data.</text>
</comment>
<dbReference type="Proteomes" id="UP001310022">
    <property type="component" value="Unassembled WGS sequence"/>
</dbReference>
<feature type="coiled-coil region" evidence="1">
    <location>
        <begin position="590"/>
        <end position="625"/>
    </location>
</feature>
<organism evidence="2 3">
    <name type="scientific">Persicobacter diffluens</name>
    <dbReference type="NCBI Taxonomy" id="981"/>
    <lineage>
        <taxon>Bacteria</taxon>
        <taxon>Pseudomonadati</taxon>
        <taxon>Bacteroidota</taxon>
        <taxon>Cytophagia</taxon>
        <taxon>Cytophagales</taxon>
        <taxon>Persicobacteraceae</taxon>
        <taxon>Persicobacter</taxon>
    </lineage>
</organism>
<evidence type="ECO:0000313" key="2">
    <source>
        <dbReference type="EMBL" id="GJM62128.1"/>
    </source>
</evidence>
<reference evidence="2 3" key="1">
    <citation type="submission" date="2021-12" db="EMBL/GenBank/DDBJ databases">
        <title>Genome sequencing of bacteria with rrn-lacking chromosome and rrn-plasmid.</title>
        <authorList>
            <person name="Anda M."/>
            <person name="Iwasaki W."/>
        </authorList>
    </citation>
    <scope>NUCLEOTIDE SEQUENCE [LARGE SCALE GENOMIC DNA]</scope>
    <source>
        <strain evidence="2 3">NBRC 15940</strain>
    </source>
</reference>
<dbReference type="Gene3D" id="2.40.160.50">
    <property type="entry name" value="membrane protein fhac: a member of the omp85/tpsb transporter family"/>
    <property type="match status" value="1"/>
</dbReference>
<evidence type="ECO:0000313" key="3">
    <source>
        <dbReference type="Proteomes" id="UP001310022"/>
    </source>
</evidence>
<keyword evidence="1" id="KW-0175">Coiled coil</keyword>
<dbReference type="EMBL" id="BQKE01000001">
    <property type="protein sequence ID" value="GJM62128.1"/>
    <property type="molecule type" value="Genomic_DNA"/>
</dbReference>